<evidence type="ECO:0000313" key="3">
    <source>
        <dbReference type="EMBL" id="CAD7811749.1"/>
    </source>
</evidence>
<sequence length="231" mass="26715">MNSESHDIYEKFKIKFNDKRKTLFLCFSIFFAIVFLFLSFFVIFFSPQYWDVSVSQELQEDQNILLDVVMKALSWLGTVYAASTMVSVWAFIFFIFKYIREGIFVLSSLLSGGLSYILKMWIDRPRPSVDFVRIVEEAHYQSFTSGHVLFYTSFFGTLLIIALFSKILKWKWKILISLSCIAMVTLGAISRIYLGAHWFTDVMGGFIVGILLIMITGSIYLRSKKNSANSF</sequence>
<keyword evidence="4" id="KW-1185">Reference proteome</keyword>
<evidence type="ECO:0000256" key="1">
    <source>
        <dbReference type="SAM" id="Phobius"/>
    </source>
</evidence>
<dbReference type="Gene3D" id="1.20.144.10">
    <property type="entry name" value="Phosphatidic acid phosphatase type 2/haloperoxidase"/>
    <property type="match status" value="2"/>
</dbReference>
<dbReference type="SMART" id="SM00014">
    <property type="entry name" value="acidPPc"/>
    <property type="match status" value="1"/>
</dbReference>
<dbReference type="Proteomes" id="UP000662618">
    <property type="component" value="Unassembled WGS sequence"/>
</dbReference>
<dbReference type="PANTHER" id="PTHR14969:SF13">
    <property type="entry name" value="AT30094P"/>
    <property type="match status" value="1"/>
</dbReference>
<dbReference type="AlphaFoldDB" id="A0A9N8MHV1"/>
<feature type="transmembrane region" description="Helical" evidence="1">
    <location>
        <begin position="103"/>
        <end position="122"/>
    </location>
</feature>
<feature type="transmembrane region" description="Helical" evidence="1">
    <location>
        <begin position="202"/>
        <end position="221"/>
    </location>
</feature>
<protein>
    <recommendedName>
        <fullName evidence="2">Phosphatidic acid phosphatase type 2/haloperoxidase domain-containing protein</fullName>
    </recommendedName>
</protein>
<proteinExistence type="predicted"/>
<evidence type="ECO:0000313" key="4">
    <source>
        <dbReference type="Proteomes" id="UP000662618"/>
    </source>
</evidence>
<dbReference type="CDD" id="cd03392">
    <property type="entry name" value="PAP2_like_2"/>
    <property type="match status" value="1"/>
</dbReference>
<feature type="transmembrane region" description="Helical" evidence="1">
    <location>
        <begin position="23"/>
        <end position="45"/>
    </location>
</feature>
<keyword evidence="1" id="KW-0472">Membrane</keyword>
<evidence type="ECO:0000259" key="2">
    <source>
        <dbReference type="SMART" id="SM00014"/>
    </source>
</evidence>
<organism evidence="3 4">
    <name type="scientific">Chryseobacterium aquaeductus</name>
    <dbReference type="NCBI Taxonomy" id="2675056"/>
    <lineage>
        <taxon>Bacteria</taxon>
        <taxon>Pseudomonadati</taxon>
        <taxon>Bacteroidota</taxon>
        <taxon>Flavobacteriia</taxon>
        <taxon>Flavobacteriales</taxon>
        <taxon>Weeksellaceae</taxon>
        <taxon>Chryseobacterium group</taxon>
        <taxon>Chryseobacterium</taxon>
    </lineage>
</organism>
<feature type="transmembrane region" description="Helical" evidence="1">
    <location>
        <begin position="148"/>
        <end position="168"/>
    </location>
</feature>
<dbReference type="EMBL" id="CAJIMS010000001">
    <property type="protein sequence ID" value="CAD7811749.1"/>
    <property type="molecule type" value="Genomic_DNA"/>
</dbReference>
<keyword evidence="1" id="KW-0812">Transmembrane</keyword>
<reference evidence="3" key="1">
    <citation type="submission" date="2020-12" db="EMBL/GenBank/DDBJ databases">
        <authorList>
            <person name="Rodrigo-Torres L."/>
            <person name="Arahal R. D."/>
            <person name="Lucena T."/>
        </authorList>
    </citation>
    <scope>NUCLEOTIDE SEQUENCE</scope>
    <source>
        <strain evidence="3">CECT 9390</strain>
    </source>
</reference>
<accession>A0A9N8MHV1</accession>
<dbReference type="RefSeq" id="WP_162088680.1">
    <property type="nucleotide sequence ID" value="NZ_CAJIMS010000001.1"/>
</dbReference>
<dbReference type="PANTHER" id="PTHR14969">
    <property type="entry name" value="SPHINGOSINE-1-PHOSPHATE PHOSPHOHYDROLASE"/>
    <property type="match status" value="1"/>
</dbReference>
<dbReference type="InterPro" id="IPR036938">
    <property type="entry name" value="PAP2/HPO_sf"/>
</dbReference>
<name>A0A9N8MHV1_9FLAO</name>
<dbReference type="InterPro" id="IPR000326">
    <property type="entry name" value="PAP2/HPO"/>
</dbReference>
<gene>
    <name evidence="3" type="ORF">CHRY9390_02409</name>
</gene>
<keyword evidence="1" id="KW-1133">Transmembrane helix</keyword>
<feature type="transmembrane region" description="Helical" evidence="1">
    <location>
        <begin position="175"/>
        <end position="196"/>
    </location>
</feature>
<dbReference type="Pfam" id="PF01569">
    <property type="entry name" value="PAP2"/>
    <property type="match status" value="1"/>
</dbReference>
<feature type="domain" description="Phosphatidic acid phosphatase type 2/haloperoxidase" evidence="2">
    <location>
        <begin position="96"/>
        <end position="217"/>
    </location>
</feature>
<dbReference type="SUPFAM" id="SSF48317">
    <property type="entry name" value="Acid phosphatase/Vanadium-dependent haloperoxidase"/>
    <property type="match status" value="1"/>
</dbReference>
<comment type="caution">
    <text evidence="3">The sequence shown here is derived from an EMBL/GenBank/DDBJ whole genome shotgun (WGS) entry which is preliminary data.</text>
</comment>
<feature type="transmembrane region" description="Helical" evidence="1">
    <location>
        <begin position="72"/>
        <end position="96"/>
    </location>
</feature>